<dbReference type="EMBL" id="UZAL01032099">
    <property type="protein sequence ID" value="VDP60047.1"/>
    <property type="molecule type" value="Genomic_DNA"/>
</dbReference>
<evidence type="ECO:0000313" key="1">
    <source>
        <dbReference type="EMBL" id="VDP60047.1"/>
    </source>
</evidence>
<gene>
    <name evidence="1" type="ORF">SMTD_LOCUS12095</name>
</gene>
<organism evidence="1 2">
    <name type="scientific">Schistosoma mattheei</name>
    <dbReference type="NCBI Taxonomy" id="31246"/>
    <lineage>
        <taxon>Eukaryota</taxon>
        <taxon>Metazoa</taxon>
        <taxon>Spiralia</taxon>
        <taxon>Lophotrochozoa</taxon>
        <taxon>Platyhelminthes</taxon>
        <taxon>Trematoda</taxon>
        <taxon>Digenea</taxon>
        <taxon>Strigeidida</taxon>
        <taxon>Schistosomatoidea</taxon>
        <taxon>Schistosomatidae</taxon>
        <taxon>Schistosoma</taxon>
    </lineage>
</organism>
<evidence type="ECO:0000313" key="2">
    <source>
        <dbReference type="Proteomes" id="UP000269396"/>
    </source>
</evidence>
<dbReference type="AlphaFoldDB" id="A0A3P8E7M0"/>
<keyword evidence="2" id="KW-1185">Reference proteome</keyword>
<accession>A0A3P8E7M0</accession>
<dbReference type="Proteomes" id="UP000269396">
    <property type="component" value="Unassembled WGS sequence"/>
</dbReference>
<proteinExistence type="predicted"/>
<reference evidence="1 2" key="1">
    <citation type="submission" date="2018-11" db="EMBL/GenBank/DDBJ databases">
        <authorList>
            <consortium name="Pathogen Informatics"/>
        </authorList>
    </citation>
    <scope>NUCLEOTIDE SEQUENCE [LARGE SCALE GENOMIC DNA]</scope>
    <source>
        <strain>Denwood</strain>
        <strain evidence="2">Zambia</strain>
    </source>
</reference>
<sequence>MLSTGDFDRFDSIIASSNKFSLRLGILQSRALLRSSGRSFEYDADSDIKQSGLDASVTNEVTSPFGCEKVCFFKSISNDSTSVTKVTISRDVKLT</sequence>
<name>A0A3P8E7M0_9TREM</name>
<protein>
    <submittedName>
        <fullName evidence="1">Uncharacterized protein</fullName>
    </submittedName>
</protein>